<dbReference type="Pfam" id="PF05437">
    <property type="entry name" value="AzlD"/>
    <property type="match status" value="1"/>
</dbReference>
<dbReference type="InterPro" id="IPR008407">
    <property type="entry name" value="Brnchd-chn_aa_trnsp_AzlD"/>
</dbReference>
<sequence>MTTLTIVLCGAVTFMTRYLLFGPVNPERLPATIRSTLPYVMPAVLMAIIVPAVLVPDHVVGGWGWFTPYLVGALCGFGMGVIKRDSFFLVFVSAVAGFAVSRLVL</sequence>
<comment type="caution">
    <text evidence="2">The sequence shown here is derived from an EMBL/GenBank/DDBJ whole genome shotgun (WGS) entry which is preliminary data.</text>
</comment>
<evidence type="ECO:0008006" key="4">
    <source>
        <dbReference type="Google" id="ProtNLM"/>
    </source>
</evidence>
<keyword evidence="1" id="KW-0472">Membrane</keyword>
<name>A0A9W6MFY1_9ACTN</name>
<evidence type="ECO:0000313" key="3">
    <source>
        <dbReference type="Proteomes" id="UP001143474"/>
    </source>
</evidence>
<dbReference type="EMBL" id="BSEV01000018">
    <property type="protein sequence ID" value="GLK12746.1"/>
    <property type="molecule type" value="Genomic_DNA"/>
</dbReference>
<protein>
    <recommendedName>
        <fullName evidence="4">Branched-chain amino acid transporter</fullName>
    </recommendedName>
</protein>
<reference evidence="2" key="1">
    <citation type="journal article" date="2014" name="Int. J. Syst. Evol. Microbiol.">
        <title>Complete genome sequence of Corynebacterium casei LMG S-19264T (=DSM 44701T), isolated from a smear-ripened cheese.</title>
        <authorList>
            <consortium name="US DOE Joint Genome Institute (JGI-PGF)"/>
            <person name="Walter F."/>
            <person name="Albersmeier A."/>
            <person name="Kalinowski J."/>
            <person name="Ruckert C."/>
        </authorList>
    </citation>
    <scope>NUCLEOTIDE SEQUENCE</scope>
    <source>
        <strain evidence="2">VKM Ac-2007</strain>
    </source>
</reference>
<feature type="transmembrane region" description="Helical" evidence="1">
    <location>
        <begin position="36"/>
        <end position="55"/>
    </location>
</feature>
<dbReference type="Proteomes" id="UP001143474">
    <property type="component" value="Unassembled WGS sequence"/>
</dbReference>
<proteinExistence type="predicted"/>
<evidence type="ECO:0000256" key="1">
    <source>
        <dbReference type="SAM" id="Phobius"/>
    </source>
</evidence>
<keyword evidence="3" id="KW-1185">Reference proteome</keyword>
<keyword evidence="1" id="KW-1133">Transmembrane helix</keyword>
<feature type="transmembrane region" description="Helical" evidence="1">
    <location>
        <begin position="87"/>
        <end position="104"/>
    </location>
</feature>
<dbReference type="AlphaFoldDB" id="A0A9W6MFY1"/>
<evidence type="ECO:0000313" key="2">
    <source>
        <dbReference type="EMBL" id="GLK12746.1"/>
    </source>
</evidence>
<accession>A0A9W6MFY1</accession>
<keyword evidence="1" id="KW-0812">Transmembrane</keyword>
<reference evidence="2" key="2">
    <citation type="submission" date="2023-01" db="EMBL/GenBank/DDBJ databases">
        <authorList>
            <person name="Sun Q."/>
            <person name="Evtushenko L."/>
        </authorList>
    </citation>
    <scope>NUCLEOTIDE SEQUENCE</scope>
    <source>
        <strain evidence="2">VKM Ac-2007</strain>
    </source>
</reference>
<feature type="transmembrane region" description="Helical" evidence="1">
    <location>
        <begin position="62"/>
        <end position="81"/>
    </location>
</feature>
<gene>
    <name evidence="2" type="ORF">GCM10017600_61560</name>
</gene>
<dbReference type="RefSeq" id="WP_271221063.1">
    <property type="nucleotide sequence ID" value="NZ_BAAAVD010000008.1"/>
</dbReference>
<organism evidence="2 3">
    <name type="scientific">Streptosporangium carneum</name>
    <dbReference type="NCBI Taxonomy" id="47481"/>
    <lineage>
        <taxon>Bacteria</taxon>
        <taxon>Bacillati</taxon>
        <taxon>Actinomycetota</taxon>
        <taxon>Actinomycetes</taxon>
        <taxon>Streptosporangiales</taxon>
        <taxon>Streptosporangiaceae</taxon>
        <taxon>Streptosporangium</taxon>
    </lineage>
</organism>